<evidence type="ECO:0000259" key="5">
    <source>
        <dbReference type="PROSITE" id="PS51471"/>
    </source>
</evidence>
<dbReference type="Pfam" id="PF03171">
    <property type="entry name" value="2OG-FeII_Oxy"/>
    <property type="match status" value="1"/>
</dbReference>
<dbReference type="AlphaFoldDB" id="A0A5D2ZPG2"/>
<reference evidence="6 7" key="1">
    <citation type="submission" date="2019-07" db="EMBL/GenBank/DDBJ databases">
        <title>WGS assembly of Gossypium mustelinum.</title>
        <authorList>
            <person name="Chen Z.J."/>
            <person name="Sreedasyam A."/>
            <person name="Ando A."/>
            <person name="Song Q."/>
            <person name="De L."/>
            <person name="Hulse-Kemp A."/>
            <person name="Ding M."/>
            <person name="Ye W."/>
            <person name="Kirkbride R."/>
            <person name="Jenkins J."/>
            <person name="Plott C."/>
            <person name="Lovell J."/>
            <person name="Lin Y.-M."/>
            <person name="Vaughn R."/>
            <person name="Liu B."/>
            <person name="Li W."/>
            <person name="Simpson S."/>
            <person name="Scheffler B."/>
            <person name="Saski C."/>
            <person name="Grover C."/>
            <person name="Hu G."/>
            <person name="Conover J."/>
            <person name="Carlson J."/>
            <person name="Shu S."/>
            <person name="Boston L."/>
            <person name="Williams M."/>
            <person name="Peterson D."/>
            <person name="Mcgee K."/>
            <person name="Jones D."/>
            <person name="Wendel J."/>
            <person name="Stelly D."/>
            <person name="Grimwood J."/>
            <person name="Schmutz J."/>
        </authorList>
    </citation>
    <scope>NUCLEOTIDE SEQUENCE [LARGE SCALE GENOMIC DNA]</scope>
    <source>
        <strain evidence="6">1408120.09</strain>
    </source>
</reference>
<evidence type="ECO:0000313" key="6">
    <source>
        <dbReference type="EMBL" id="TYJ40013.1"/>
    </source>
</evidence>
<dbReference type="InterPro" id="IPR005123">
    <property type="entry name" value="Oxoglu/Fe-dep_dioxygenase_dom"/>
</dbReference>
<dbReference type="Proteomes" id="UP000323597">
    <property type="component" value="Chromosome A04"/>
</dbReference>
<dbReference type="PANTHER" id="PTHR47991">
    <property type="entry name" value="OXOGLUTARATE/IRON-DEPENDENT DIOXYGENASE"/>
    <property type="match status" value="1"/>
</dbReference>
<dbReference type="InterPro" id="IPR044861">
    <property type="entry name" value="IPNS-like_FE2OG_OXY"/>
</dbReference>
<evidence type="ECO:0000256" key="3">
    <source>
        <dbReference type="ARBA" id="ARBA00023004"/>
    </source>
</evidence>
<dbReference type="Pfam" id="PF14226">
    <property type="entry name" value="DIOX_N"/>
    <property type="match status" value="1"/>
</dbReference>
<protein>
    <recommendedName>
        <fullName evidence="5">Fe2OG dioxygenase domain-containing protein</fullName>
    </recommendedName>
</protein>
<dbReference type="InterPro" id="IPR026992">
    <property type="entry name" value="DIOX_N"/>
</dbReference>
<evidence type="ECO:0000313" key="7">
    <source>
        <dbReference type="Proteomes" id="UP000323597"/>
    </source>
</evidence>
<keyword evidence="2 4" id="KW-0479">Metal-binding</keyword>
<gene>
    <name evidence="6" type="ORF">E1A91_A04G110000v1</name>
</gene>
<dbReference type="PROSITE" id="PS51471">
    <property type="entry name" value="FE2OG_OXY"/>
    <property type="match status" value="1"/>
</dbReference>
<accession>A0A5D2ZPG2</accession>
<dbReference type="InterPro" id="IPR050295">
    <property type="entry name" value="Plant_2OG-oxidoreductases"/>
</dbReference>
<keyword evidence="4" id="KW-0560">Oxidoreductase</keyword>
<dbReference type="EMBL" id="CM017639">
    <property type="protein sequence ID" value="TYJ40013.1"/>
    <property type="molecule type" value="Genomic_DNA"/>
</dbReference>
<sequence length="335" mass="38079">MGSNGTFLDNEEAPTYAPSIPVPNVQELVRKDPFQVPQRYVRKVEDRPKDTDTSYLSSFIPVIDLSLLLMGNNEELNKLDLACREWGFFQVVNHGVAKQVSQKMKDAAAEFFKLSLEEKNKYAMPSDDIQGKLKFWPNSPKGIQEIIKEYSNAIRKVATELFQSFSLIMGMDKEALLGLHKQLVQAYRVNYYPPCSKPDQVLGVSPHSDTSTITILMQEDDVCGLQIKNNNEWVPVNPIPDALVVNVGDVFEIWSNGKYKSVEQRAVANYSKARISYASFLFPHDEVEIEPPSHMVDSKTKQQLYKKVRYGEYLRSSMNKKMEGKAHTQMAKIEG</sequence>
<keyword evidence="3 4" id="KW-0408">Iron</keyword>
<evidence type="ECO:0000256" key="4">
    <source>
        <dbReference type="RuleBase" id="RU003682"/>
    </source>
</evidence>
<comment type="similarity">
    <text evidence="1 4">Belongs to the iron/ascorbate-dependent oxidoreductase family.</text>
</comment>
<dbReference type="GO" id="GO:0016491">
    <property type="term" value="F:oxidoreductase activity"/>
    <property type="evidence" value="ECO:0007669"/>
    <property type="project" value="UniProtKB-KW"/>
</dbReference>
<dbReference type="GO" id="GO:0046872">
    <property type="term" value="F:metal ion binding"/>
    <property type="evidence" value="ECO:0007669"/>
    <property type="project" value="UniProtKB-KW"/>
</dbReference>
<keyword evidence="7" id="KW-1185">Reference proteome</keyword>
<name>A0A5D2ZPG2_GOSMU</name>
<dbReference type="InterPro" id="IPR027443">
    <property type="entry name" value="IPNS-like_sf"/>
</dbReference>
<evidence type="ECO:0000256" key="2">
    <source>
        <dbReference type="ARBA" id="ARBA00022723"/>
    </source>
</evidence>
<dbReference type="FunFam" id="2.60.120.330:FF:000079">
    <property type="entry name" value="Protein SRG1"/>
    <property type="match status" value="1"/>
</dbReference>
<feature type="domain" description="Fe2OG dioxygenase" evidence="5">
    <location>
        <begin position="183"/>
        <end position="283"/>
    </location>
</feature>
<proteinExistence type="inferred from homology"/>
<organism evidence="6 7">
    <name type="scientific">Gossypium mustelinum</name>
    <name type="common">Cotton</name>
    <name type="synonym">Gossypium caicoense</name>
    <dbReference type="NCBI Taxonomy" id="34275"/>
    <lineage>
        <taxon>Eukaryota</taxon>
        <taxon>Viridiplantae</taxon>
        <taxon>Streptophyta</taxon>
        <taxon>Embryophyta</taxon>
        <taxon>Tracheophyta</taxon>
        <taxon>Spermatophyta</taxon>
        <taxon>Magnoliopsida</taxon>
        <taxon>eudicotyledons</taxon>
        <taxon>Gunneridae</taxon>
        <taxon>Pentapetalae</taxon>
        <taxon>rosids</taxon>
        <taxon>malvids</taxon>
        <taxon>Malvales</taxon>
        <taxon>Malvaceae</taxon>
        <taxon>Malvoideae</taxon>
        <taxon>Gossypium</taxon>
    </lineage>
</organism>
<evidence type="ECO:0000256" key="1">
    <source>
        <dbReference type="ARBA" id="ARBA00008056"/>
    </source>
</evidence>
<dbReference type="Gene3D" id="2.60.120.330">
    <property type="entry name" value="B-lactam Antibiotic, Isopenicillin N Synthase, Chain"/>
    <property type="match status" value="1"/>
</dbReference>
<dbReference type="SUPFAM" id="SSF51197">
    <property type="entry name" value="Clavaminate synthase-like"/>
    <property type="match status" value="1"/>
</dbReference>